<comment type="caution">
    <text evidence="2">The sequence shown here is derived from an EMBL/GenBank/DDBJ whole genome shotgun (WGS) entry which is preliminary data.</text>
</comment>
<reference evidence="2 3" key="1">
    <citation type="submission" date="2018-12" db="EMBL/GenBank/DDBJ databases">
        <title>Glycomyces sp. YIM 121974 draft genome.</title>
        <authorList>
            <person name="Li Q."/>
        </authorList>
    </citation>
    <scope>NUCLEOTIDE SEQUENCE [LARGE SCALE GENOMIC DNA]</scope>
    <source>
        <strain evidence="2 3">YIM 121974</strain>
    </source>
</reference>
<dbReference type="Proteomes" id="UP000277256">
    <property type="component" value="Unassembled WGS sequence"/>
</dbReference>
<dbReference type="SUPFAM" id="SSF47336">
    <property type="entry name" value="ACP-like"/>
    <property type="match status" value="1"/>
</dbReference>
<dbReference type="OrthoDB" id="9947199at2"/>
<dbReference type="InterPro" id="IPR036736">
    <property type="entry name" value="ACP-like_sf"/>
</dbReference>
<dbReference type="PROSITE" id="PS50075">
    <property type="entry name" value="CARRIER"/>
    <property type="match status" value="1"/>
</dbReference>
<sequence length="84" mass="9084">MTTAARVAAVVAKWCQADPGDLTPETRLDDLDLDSLSRLETALGLQREFRVAIDDTRMNDAETIADVIAVVESSPALDGDPDRL</sequence>
<keyword evidence="3" id="KW-1185">Reference proteome</keyword>
<evidence type="ECO:0000313" key="3">
    <source>
        <dbReference type="Proteomes" id="UP000277256"/>
    </source>
</evidence>
<feature type="domain" description="Carrier" evidence="1">
    <location>
        <begin position="1"/>
        <end position="75"/>
    </location>
</feature>
<dbReference type="RefSeq" id="WP_125247204.1">
    <property type="nucleotide sequence ID" value="NZ_RSEB01000002.1"/>
</dbReference>
<name>A0A426V135_9ACTN</name>
<evidence type="ECO:0000313" key="2">
    <source>
        <dbReference type="EMBL" id="RRS00525.1"/>
    </source>
</evidence>
<dbReference type="Pfam" id="PF00550">
    <property type="entry name" value="PP-binding"/>
    <property type="match status" value="1"/>
</dbReference>
<dbReference type="AlphaFoldDB" id="A0A426V135"/>
<dbReference type="Gene3D" id="1.10.1200.10">
    <property type="entry name" value="ACP-like"/>
    <property type="match status" value="1"/>
</dbReference>
<protein>
    <recommendedName>
        <fullName evidence="1">Carrier domain-containing protein</fullName>
    </recommendedName>
</protein>
<accession>A0A426V135</accession>
<proteinExistence type="predicted"/>
<dbReference type="EMBL" id="RSEB01000002">
    <property type="protein sequence ID" value="RRS00525.1"/>
    <property type="molecule type" value="Genomic_DNA"/>
</dbReference>
<gene>
    <name evidence="2" type="ORF">EIW28_08165</name>
</gene>
<evidence type="ECO:0000259" key="1">
    <source>
        <dbReference type="PROSITE" id="PS50075"/>
    </source>
</evidence>
<organism evidence="2 3">
    <name type="scientific">Glycomyces terrestris</name>
    <dbReference type="NCBI Taxonomy" id="2493553"/>
    <lineage>
        <taxon>Bacteria</taxon>
        <taxon>Bacillati</taxon>
        <taxon>Actinomycetota</taxon>
        <taxon>Actinomycetes</taxon>
        <taxon>Glycomycetales</taxon>
        <taxon>Glycomycetaceae</taxon>
        <taxon>Glycomyces</taxon>
    </lineage>
</organism>
<dbReference type="InterPro" id="IPR009081">
    <property type="entry name" value="PP-bd_ACP"/>
</dbReference>